<evidence type="ECO:0000313" key="1">
    <source>
        <dbReference type="EMBL" id="TSE07003.1"/>
    </source>
</evidence>
<sequence>MDYQKHFDASYEKRNSFWKEIGNLESDVLSHLINPSFMGGPTWPSLRQSFIKIDTPGSTFLATDGLSDPYSDYDTNEKNQAYNGLGFELYVETENLENLDTVKNSWQFDMLYQAGLLAADNGNLINLFQQYTYLSTELYNIKVPDNFVNEDGRVGVLMGLQSDRIPKQIELSIEPILLVNVKLITPDEVKYITDHGTNGRNEIVEKIMQQGNATFSSLDRKSVLL</sequence>
<dbReference type="RefSeq" id="WP_109437911.1">
    <property type="nucleotide sequence ID" value="NZ_CANLFO010000003.1"/>
</dbReference>
<evidence type="ECO:0000313" key="2">
    <source>
        <dbReference type="Proteomes" id="UP000318833"/>
    </source>
</evidence>
<dbReference type="EMBL" id="VLNR01000038">
    <property type="protein sequence ID" value="TSE07003.1"/>
    <property type="molecule type" value="Genomic_DNA"/>
</dbReference>
<proteinExistence type="predicted"/>
<name>A0A554VHJ3_9FLAO</name>
<organism evidence="1 2">
    <name type="scientific">Aquimarina algiphila</name>
    <dbReference type="NCBI Taxonomy" id="2047982"/>
    <lineage>
        <taxon>Bacteria</taxon>
        <taxon>Pseudomonadati</taxon>
        <taxon>Bacteroidota</taxon>
        <taxon>Flavobacteriia</taxon>
        <taxon>Flavobacteriales</taxon>
        <taxon>Flavobacteriaceae</taxon>
        <taxon>Aquimarina</taxon>
    </lineage>
</organism>
<protein>
    <submittedName>
        <fullName evidence="1">Uncharacterized protein</fullName>
    </submittedName>
</protein>
<dbReference type="OrthoDB" id="6556108at2"/>
<dbReference type="Proteomes" id="UP000318833">
    <property type="component" value="Unassembled WGS sequence"/>
</dbReference>
<accession>A0A554VHJ3</accession>
<dbReference type="AlphaFoldDB" id="A0A554VHJ3"/>
<reference evidence="1 2" key="1">
    <citation type="submission" date="2019-07" db="EMBL/GenBank/DDBJ databases">
        <title>The draft genome sequence of Aquimarina algiphila M91.</title>
        <authorList>
            <person name="Meng X."/>
        </authorList>
    </citation>
    <scope>NUCLEOTIDE SEQUENCE [LARGE SCALE GENOMIC DNA]</scope>
    <source>
        <strain evidence="1 2">M91</strain>
    </source>
</reference>
<comment type="caution">
    <text evidence="1">The sequence shown here is derived from an EMBL/GenBank/DDBJ whole genome shotgun (WGS) entry which is preliminary data.</text>
</comment>
<gene>
    <name evidence="1" type="ORF">FOF46_17430</name>
</gene>
<keyword evidence="2" id="KW-1185">Reference proteome</keyword>